<dbReference type="GO" id="GO:0046872">
    <property type="term" value="F:metal ion binding"/>
    <property type="evidence" value="ECO:0007669"/>
    <property type="project" value="UniProtKB-KW"/>
</dbReference>
<dbReference type="InterPro" id="IPR016454">
    <property type="entry name" value="Cysteine_dSase"/>
</dbReference>
<keyword evidence="10" id="KW-1185">Reference proteome</keyword>
<feature type="domain" description="Aminotransferase class V" evidence="8">
    <location>
        <begin position="7"/>
        <end position="366"/>
    </location>
</feature>
<dbReference type="EMBL" id="LHUR01000042">
    <property type="protein sequence ID" value="KOA18398.1"/>
    <property type="molecule type" value="Genomic_DNA"/>
</dbReference>
<keyword evidence="4" id="KW-0663">Pyridoxal phosphate</keyword>
<evidence type="ECO:0000256" key="3">
    <source>
        <dbReference type="ARBA" id="ARBA00022723"/>
    </source>
</evidence>
<comment type="similarity">
    <text evidence="2">Belongs to the class-V pyridoxal-phosphate-dependent aminotransferase family. NifS/IscS subfamily.</text>
</comment>
<dbReference type="PIRSF" id="PIRSF005572">
    <property type="entry name" value="NifS"/>
    <property type="match status" value="1"/>
</dbReference>
<comment type="cofactor">
    <cofactor evidence="1 7">
        <name>pyridoxal 5'-phosphate</name>
        <dbReference type="ChEBI" id="CHEBI:597326"/>
    </cofactor>
</comment>
<dbReference type="InterPro" id="IPR015421">
    <property type="entry name" value="PyrdxlP-dep_Trfase_major"/>
</dbReference>
<keyword evidence="9" id="KW-0808">Transferase</keyword>
<keyword evidence="5" id="KW-0408">Iron</keyword>
<evidence type="ECO:0000259" key="8">
    <source>
        <dbReference type="Pfam" id="PF00266"/>
    </source>
</evidence>
<dbReference type="STRING" id="36844.SAMN04488501_101180"/>
<dbReference type="Proteomes" id="UP000037043">
    <property type="component" value="Unassembled WGS sequence"/>
</dbReference>
<dbReference type="InterPro" id="IPR000192">
    <property type="entry name" value="Aminotrans_V_dom"/>
</dbReference>
<dbReference type="PANTHER" id="PTHR11601:SF50">
    <property type="entry name" value="CYSTEINE DESULFURASE ISCS 2-RELATED"/>
    <property type="match status" value="1"/>
</dbReference>
<organism evidence="9 10">
    <name type="scientific">Clostridium homopropionicum DSM 5847</name>
    <dbReference type="NCBI Taxonomy" id="1121318"/>
    <lineage>
        <taxon>Bacteria</taxon>
        <taxon>Bacillati</taxon>
        <taxon>Bacillota</taxon>
        <taxon>Clostridia</taxon>
        <taxon>Eubacteriales</taxon>
        <taxon>Clostridiaceae</taxon>
        <taxon>Clostridium</taxon>
    </lineage>
</organism>
<keyword evidence="6" id="KW-0411">Iron-sulfur</keyword>
<protein>
    <submittedName>
        <fullName evidence="9">Cysteine desulfurase IscS</fullName>
        <ecNumber evidence="9">2.8.1.7</ecNumber>
    </submittedName>
</protein>
<evidence type="ECO:0000256" key="2">
    <source>
        <dbReference type="ARBA" id="ARBA00006490"/>
    </source>
</evidence>
<dbReference type="SUPFAM" id="SSF53383">
    <property type="entry name" value="PLP-dependent transferases"/>
    <property type="match status" value="1"/>
</dbReference>
<dbReference type="GO" id="GO:0051536">
    <property type="term" value="F:iron-sulfur cluster binding"/>
    <property type="evidence" value="ECO:0007669"/>
    <property type="project" value="UniProtKB-KW"/>
</dbReference>
<dbReference type="FunFam" id="3.40.640.10:FF:000084">
    <property type="entry name" value="IscS-like cysteine desulfurase"/>
    <property type="match status" value="1"/>
</dbReference>
<proteinExistence type="inferred from homology"/>
<evidence type="ECO:0000256" key="4">
    <source>
        <dbReference type="ARBA" id="ARBA00022898"/>
    </source>
</evidence>
<dbReference type="PATRIC" id="fig|1121318.3.peg.3295"/>
<sequence length="382" mass="42887">MELNNEIYMDNSATTKPYEEVIEAVVDIMRNYYGNPSSSHSYGLKSEKKLNESREIIARTLNCSKEEIVFTSGGSESNNFLIKGFVKRNVHIITSKIEHASVLNTFKELENQKIRVTYLDTDHKGQINLEQLSNSINKDTVLVSIMHVNNEIGTIQDINLIGKVIKEKSIRAKFHVDAIQSYGKLPIDVKKANIDLLSISGHKIHGPKGVGAAYIKKGLNPMPLIIGGGQERKLRSGTENVPAIVGLSIAAEIKHKKLKDNFNKVLALKNYFIKKLKEIEGVKINSDGDSYSPYILNVSFIGVKGEVLLHALEERNIYTSTGSACSSKLQEKSHILQAIGLKEDEIYGSIRFSFSEFNTEKEVDYVIKELKNLMTFLRRLKK</sequence>
<dbReference type="EC" id="2.8.1.7" evidence="9"/>
<evidence type="ECO:0000256" key="6">
    <source>
        <dbReference type="ARBA" id="ARBA00023014"/>
    </source>
</evidence>
<dbReference type="InterPro" id="IPR015422">
    <property type="entry name" value="PyrdxlP-dep_Trfase_small"/>
</dbReference>
<dbReference type="AlphaFoldDB" id="A0A0L6Z6G0"/>
<dbReference type="PANTHER" id="PTHR11601">
    <property type="entry name" value="CYSTEINE DESULFURYLASE FAMILY MEMBER"/>
    <property type="match status" value="1"/>
</dbReference>
<dbReference type="PROSITE" id="PS00595">
    <property type="entry name" value="AA_TRANSFER_CLASS_5"/>
    <property type="match status" value="1"/>
</dbReference>
<dbReference type="InterPro" id="IPR020578">
    <property type="entry name" value="Aminotrans_V_PyrdxlP_BS"/>
</dbReference>
<gene>
    <name evidence="9" type="primary">iscS_3</name>
    <name evidence="9" type="ORF">CLHOM_33000</name>
</gene>
<dbReference type="Gene3D" id="3.90.1150.10">
    <property type="entry name" value="Aspartate Aminotransferase, domain 1"/>
    <property type="match status" value="1"/>
</dbReference>
<dbReference type="GO" id="GO:0031071">
    <property type="term" value="F:cysteine desulfurase activity"/>
    <property type="evidence" value="ECO:0007669"/>
    <property type="project" value="UniProtKB-EC"/>
</dbReference>
<reference evidence="10" key="1">
    <citation type="submission" date="2015-08" db="EMBL/GenBank/DDBJ databases">
        <title>Genome sequence of the strict anaerobe Clostridium homopropionicum LuHBu1 (DSM 5847T).</title>
        <authorList>
            <person name="Poehlein A."/>
            <person name="Beck M."/>
            <person name="Schiel-Bengelsdorf B."/>
            <person name="Bengelsdorf F.R."/>
            <person name="Daniel R."/>
            <person name="Duerre P."/>
        </authorList>
    </citation>
    <scope>NUCLEOTIDE SEQUENCE [LARGE SCALE GENOMIC DNA]</scope>
    <source>
        <strain evidence="10">DSM 5847</strain>
    </source>
</reference>
<evidence type="ECO:0000256" key="5">
    <source>
        <dbReference type="ARBA" id="ARBA00023004"/>
    </source>
</evidence>
<dbReference type="Gene3D" id="1.10.260.50">
    <property type="match status" value="1"/>
</dbReference>
<accession>A0A0L6Z6G0</accession>
<evidence type="ECO:0000313" key="10">
    <source>
        <dbReference type="Proteomes" id="UP000037043"/>
    </source>
</evidence>
<keyword evidence="3" id="KW-0479">Metal-binding</keyword>
<evidence type="ECO:0000313" key="9">
    <source>
        <dbReference type="EMBL" id="KOA18398.1"/>
    </source>
</evidence>
<dbReference type="Gene3D" id="3.40.640.10">
    <property type="entry name" value="Type I PLP-dependent aspartate aminotransferase-like (Major domain)"/>
    <property type="match status" value="1"/>
</dbReference>
<evidence type="ECO:0000256" key="7">
    <source>
        <dbReference type="RuleBase" id="RU004504"/>
    </source>
</evidence>
<dbReference type="Pfam" id="PF00266">
    <property type="entry name" value="Aminotran_5"/>
    <property type="match status" value="1"/>
</dbReference>
<dbReference type="InterPro" id="IPR015424">
    <property type="entry name" value="PyrdxlP-dep_Trfase"/>
</dbReference>
<name>A0A0L6Z6G0_9CLOT</name>
<comment type="caution">
    <text evidence="9">The sequence shown here is derived from an EMBL/GenBank/DDBJ whole genome shotgun (WGS) entry which is preliminary data.</text>
</comment>
<evidence type="ECO:0000256" key="1">
    <source>
        <dbReference type="ARBA" id="ARBA00001933"/>
    </source>
</evidence>